<dbReference type="PANTHER" id="PTHR12468:SF2">
    <property type="entry name" value="GPI MANNOSYLTRANSFERASE 2"/>
    <property type="match status" value="1"/>
</dbReference>
<organism evidence="11 12">
    <name type="scientific">Thermosporothrix hazakensis</name>
    <dbReference type="NCBI Taxonomy" id="644383"/>
    <lineage>
        <taxon>Bacteria</taxon>
        <taxon>Bacillati</taxon>
        <taxon>Chloroflexota</taxon>
        <taxon>Ktedonobacteria</taxon>
        <taxon>Ktedonobacterales</taxon>
        <taxon>Thermosporotrichaceae</taxon>
        <taxon>Thermosporothrix</taxon>
    </lineage>
</organism>
<dbReference type="UniPathway" id="UPA00196"/>
<keyword evidence="12" id="KW-1185">Reference proteome</keyword>
<keyword evidence="4 11" id="KW-0328">Glycosyltransferase</keyword>
<dbReference type="GO" id="GO:0031501">
    <property type="term" value="C:mannosyltransferase complex"/>
    <property type="evidence" value="ECO:0007669"/>
    <property type="project" value="TreeGrafter"/>
</dbReference>
<keyword evidence="9 10" id="KW-0472">Membrane</keyword>
<reference evidence="11 12" key="1">
    <citation type="submission" date="2018-06" db="EMBL/GenBank/DDBJ databases">
        <title>Genomic Encyclopedia of Archaeal and Bacterial Type Strains, Phase II (KMG-II): from individual species to whole genera.</title>
        <authorList>
            <person name="Goeker M."/>
        </authorList>
    </citation>
    <scope>NUCLEOTIDE SEQUENCE [LARGE SCALE GENOMIC DNA]</scope>
    <source>
        <strain evidence="11 12">ATCC BAA-1881</strain>
    </source>
</reference>
<dbReference type="GO" id="GO:0006506">
    <property type="term" value="P:GPI anchor biosynthetic process"/>
    <property type="evidence" value="ECO:0007669"/>
    <property type="project" value="UniProtKB-UniPathway"/>
</dbReference>
<comment type="subcellular location">
    <subcellularLocation>
        <location evidence="1">Endoplasmic reticulum membrane</location>
        <topology evidence="1">Multi-pass membrane protein</topology>
    </subcellularLocation>
</comment>
<feature type="transmembrane region" description="Helical" evidence="10">
    <location>
        <begin position="185"/>
        <end position="215"/>
    </location>
</feature>
<feature type="transmembrane region" description="Helical" evidence="10">
    <location>
        <begin position="320"/>
        <end position="339"/>
    </location>
</feature>
<keyword evidence="3" id="KW-0337">GPI-anchor biosynthesis</keyword>
<accession>A0A326U314</accession>
<evidence type="ECO:0000313" key="12">
    <source>
        <dbReference type="Proteomes" id="UP000248806"/>
    </source>
</evidence>
<dbReference type="PANTHER" id="PTHR12468">
    <property type="entry name" value="GPI MANNOSYLTRANSFERASE 2"/>
    <property type="match status" value="1"/>
</dbReference>
<dbReference type="EMBL" id="QKUF01000020">
    <property type="protein sequence ID" value="PZW24840.1"/>
    <property type="molecule type" value="Genomic_DNA"/>
</dbReference>
<comment type="pathway">
    <text evidence="2">Glycolipid biosynthesis; glycosylphosphatidylinositol-anchor biosynthesis.</text>
</comment>
<feature type="transmembrane region" description="Helical" evidence="10">
    <location>
        <begin position="30"/>
        <end position="49"/>
    </location>
</feature>
<evidence type="ECO:0000256" key="6">
    <source>
        <dbReference type="ARBA" id="ARBA00022692"/>
    </source>
</evidence>
<feature type="transmembrane region" description="Helical" evidence="10">
    <location>
        <begin position="292"/>
        <end position="313"/>
    </location>
</feature>
<proteinExistence type="predicted"/>
<evidence type="ECO:0000256" key="2">
    <source>
        <dbReference type="ARBA" id="ARBA00004687"/>
    </source>
</evidence>
<dbReference type="AlphaFoldDB" id="A0A326U314"/>
<feature type="transmembrane region" description="Helical" evidence="10">
    <location>
        <begin position="375"/>
        <end position="393"/>
    </location>
</feature>
<feature type="transmembrane region" description="Helical" evidence="10">
    <location>
        <begin position="90"/>
        <end position="107"/>
    </location>
</feature>
<feature type="transmembrane region" description="Helical" evidence="10">
    <location>
        <begin position="147"/>
        <end position="165"/>
    </location>
</feature>
<dbReference type="Pfam" id="PF04188">
    <property type="entry name" value="Mannosyl_trans2"/>
    <property type="match status" value="1"/>
</dbReference>
<evidence type="ECO:0000256" key="9">
    <source>
        <dbReference type="ARBA" id="ARBA00023136"/>
    </source>
</evidence>
<keyword evidence="5 11" id="KW-0808">Transferase</keyword>
<dbReference type="GO" id="GO:0000009">
    <property type="term" value="F:alpha-1,6-mannosyltransferase activity"/>
    <property type="evidence" value="ECO:0007669"/>
    <property type="project" value="InterPro"/>
</dbReference>
<evidence type="ECO:0000256" key="5">
    <source>
        <dbReference type="ARBA" id="ARBA00022679"/>
    </source>
</evidence>
<evidence type="ECO:0000313" key="11">
    <source>
        <dbReference type="EMBL" id="PZW24840.1"/>
    </source>
</evidence>
<keyword evidence="6 10" id="KW-0812">Transmembrane</keyword>
<protein>
    <submittedName>
        <fullName evidence="11">Gpi18-like mannosyltransferase</fullName>
    </submittedName>
</protein>
<name>A0A326U314_THEHA</name>
<dbReference type="GO" id="GO:0004376">
    <property type="term" value="F:GPI mannosyltransferase activity"/>
    <property type="evidence" value="ECO:0007669"/>
    <property type="project" value="InterPro"/>
</dbReference>
<feature type="transmembrane region" description="Helical" evidence="10">
    <location>
        <begin position="113"/>
        <end position="135"/>
    </location>
</feature>
<evidence type="ECO:0000256" key="10">
    <source>
        <dbReference type="SAM" id="Phobius"/>
    </source>
</evidence>
<feature type="transmembrane region" description="Helical" evidence="10">
    <location>
        <begin position="227"/>
        <end position="247"/>
    </location>
</feature>
<comment type="caution">
    <text evidence="11">The sequence shown here is derived from an EMBL/GenBank/DDBJ whole genome shotgun (WGS) entry which is preliminary data.</text>
</comment>
<dbReference type="InterPro" id="IPR007315">
    <property type="entry name" value="PIG-V/Gpi18"/>
</dbReference>
<evidence type="ECO:0000256" key="8">
    <source>
        <dbReference type="ARBA" id="ARBA00022989"/>
    </source>
</evidence>
<evidence type="ECO:0000256" key="1">
    <source>
        <dbReference type="ARBA" id="ARBA00004477"/>
    </source>
</evidence>
<keyword evidence="7" id="KW-0256">Endoplasmic reticulum</keyword>
<dbReference type="GO" id="GO:0016020">
    <property type="term" value="C:membrane"/>
    <property type="evidence" value="ECO:0007669"/>
    <property type="project" value="GOC"/>
</dbReference>
<evidence type="ECO:0000256" key="4">
    <source>
        <dbReference type="ARBA" id="ARBA00022676"/>
    </source>
</evidence>
<sequence length="398" mass="45690">MRDLAVLLTGGSCLWWFLMKFSAILRTLWLFVLTRVLLVIVTYVGYILLNTPRDSTQAVKLEDMLMVWARWDALNFLRIAQHGYQVPTDFAFFPFFPLLIASISQYLGPWSYWLVGFMLSNLALFGTLLLLYQLAADIGGEKVACKAQLLFCIFPTSFYFFTAYNETLFLFFALGTLLALRRHHWWTAGLLGCLAALTRSVGLMLVFPFLVELWLQKDRVAINKRTLFFCLLPMLLIPLGTALYSLYCWYSTGDPIIFATVQENWSRRSAWPWAGIASAIYDLIWEQPFGSFYQAHILLDLGATLSFLALLLAGWRRIRLSYSIYNLILLLFCLVNPSLTHADPLISMQRLVLEEAPAFITLGFLCIEHPRLDKALQVFFAALLVTLSMIFYMNSWMV</sequence>
<evidence type="ECO:0000256" key="3">
    <source>
        <dbReference type="ARBA" id="ARBA00022502"/>
    </source>
</evidence>
<gene>
    <name evidence="11" type="ORF">EI42_04447</name>
</gene>
<dbReference type="Proteomes" id="UP000248806">
    <property type="component" value="Unassembled WGS sequence"/>
</dbReference>
<evidence type="ECO:0000256" key="7">
    <source>
        <dbReference type="ARBA" id="ARBA00022824"/>
    </source>
</evidence>
<keyword evidence="8 10" id="KW-1133">Transmembrane helix</keyword>